<feature type="transmembrane region" description="Helical" evidence="1">
    <location>
        <begin position="111"/>
        <end position="132"/>
    </location>
</feature>
<dbReference type="Proteomes" id="UP000778523">
    <property type="component" value="Unassembled WGS sequence"/>
</dbReference>
<evidence type="ECO:0000256" key="1">
    <source>
        <dbReference type="SAM" id="Phobius"/>
    </source>
</evidence>
<name>A0ABX2IKN5_9RHOO</name>
<evidence type="ECO:0000313" key="3">
    <source>
        <dbReference type="Proteomes" id="UP000778523"/>
    </source>
</evidence>
<keyword evidence="1" id="KW-0812">Transmembrane</keyword>
<proteinExistence type="predicted"/>
<gene>
    <name evidence="2" type="ORF">HJ583_017710</name>
</gene>
<protein>
    <recommendedName>
        <fullName evidence="4">DUF2335 domain-containing protein</fullName>
    </recommendedName>
</protein>
<dbReference type="RefSeq" id="WP_170023147.1">
    <property type="nucleotide sequence ID" value="NZ_JABCSC020000005.1"/>
</dbReference>
<dbReference type="EMBL" id="JABCSC020000005">
    <property type="protein sequence ID" value="NSL56872.1"/>
    <property type="molecule type" value="Genomic_DNA"/>
</dbReference>
<keyword evidence="1" id="KW-0472">Membrane</keyword>
<comment type="caution">
    <text evidence="2">The sequence shown here is derived from an EMBL/GenBank/DDBJ whole genome shotgun (WGS) entry which is preliminary data.</text>
</comment>
<keyword evidence="3" id="KW-1185">Reference proteome</keyword>
<evidence type="ECO:0008006" key="4">
    <source>
        <dbReference type="Google" id="ProtNLM"/>
    </source>
</evidence>
<organism evidence="2 3">
    <name type="scientific">Uliginosibacterium aquaticum</name>
    <dbReference type="NCBI Taxonomy" id="2731212"/>
    <lineage>
        <taxon>Bacteria</taxon>
        <taxon>Pseudomonadati</taxon>
        <taxon>Pseudomonadota</taxon>
        <taxon>Betaproteobacteria</taxon>
        <taxon>Rhodocyclales</taxon>
        <taxon>Zoogloeaceae</taxon>
        <taxon>Uliginosibacterium</taxon>
    </lineage>
</organism>
<accession>A0ABX2IKN5</accession>
<sequence length="137" mass="15059">MSTLSDHKEISAQAEILPAQIERLDSRLKQIEKIAGTVEVVAEKGFEAVSKYFESKTEQEKKEAEAADAQHKREIELQDKKHKRATIILGVVSLLVFILVISSLYLSQFELVKYILGSSLAVAGGAGLSNLFKGSVK</sequence>
<keyword evidence="1" id="KW-1133">Transmembrane helix</keyword>
<feature type="transmembrane region" description="Helical" evidence="1">
    <location>
        <begin position="85"/>
        <end position="105"/>
    </location>
</feature>
<evidence type="ECO:0000313" key="2">
    <source>
        <dbReference type="EMBL" id="NSL56872.1"/>
    </source>
</evidence>
<reference evidence="2 3" key="1">
    <citation type="submission" date="2020-06" db="EMBL/GenBank/DDBJ databases">
        <title>Draft genome of Uliginosibacterium sp. IMCC34675.</title>
        <authorList>
            <person name="Song J."/>
        </authorList>
    </citation>
    <scope>NUCLEOTIDE SEQUENCE [LARGE SCALE GENOMIC DNA]</scope>
    <source>
        <strain evidence="2 3">IMCC34675</strain>
    </source>
</reference>